<dbReference type="CDD" id="cd00022">
    <property type="entry name" value="BIR"/>
    <property type="match status" value="1"/>
</dbReference>
<protein>
    <submittedName>
        <fullName evidence="1">BIRC3-like protein</fullName>
    </submittedName>
</protein>
<dbReference type="InterPro" id="IPR001370">
    <property type="entry name" value="BIR_rpt"/>
</dbReference>
<dbReference type="SMART" id="SM00238">
    <property type="entry name" value="BIR"/>
    <property type="match status" value="1"/>
</dbReference>
<accession>A0ABY7EG99</accession>
<dbReference type="Proteomes" id="UP001164746">
    <property type="component" value="Chromosome 6"/>
</dbReference>
<reference evidence="1" key="1">
    <citation type="submission" date="2022-11" db="EMBL/GenBank/DDBJ databases">
        <title>Centuries of genome instability and evolution in soft-shell clam transmissible cancer (bioRxiv).</title>
        <authorList>
            <person name="Hart S.F.M."/>
            <person name="Yonemitsu M.A."/>
            <person name="Giersch R.M."/>
            <person name="Beal B.F."/>
            <person name="Arriagada G."/>
            <person name="Davis B.W."/>
            <person name="Ostrander E.A."/>
            <person name="Goff S.P."/>
            <person name="Metzger M.J."/>
        </authorList>
    </citation>
    <scope>NUCLEOTIDE SEQUENCE</scope>
    <source>
        <strain evidence="1">MELC-2E11</strain>
        <tissue evidence="1">Siphon/mantle</tissue>
    </source>
</reference>
<keyword evidence="2" id="KW-1185">Reference proteome</keyword>
<dbReference type="PANTHER" id="PTHR10044:SF139">
    <property type="entry name" value="DEATH-ASSOCIATED INHIBITOR OF APOPTOSIS 2"/>
    <property type="match status" value="1"/>
</dbReference>
<sequence length="131" mass="14746">MTTLAQRLGTFNEWPQSTGQQPEALANAGLFFTGINDLCRCFTCDGGLQRWDGEDDPWLEHARWFPHCSYVREIKGQDYIDMVQAAAQRAQLEEEESVVVRGLTNLDFQNTDPIETEAAKAVLDMGYSRAA</sequence>
<proteinExistence type="predicted"/>
<dbReference type="PROSITE" id="PS50143">
    <property type="entry name" value="BIR_REPEAT_2"/>
    <property type="match status" value="1"/>
</dbReference>
<feature type="non-terminal residue" evidence="1">
    <location>
        <position position="1"/>
    </location>
</feature>
<evidence type="ECO:0000313" key="1">
    <source>
        <dbReference type="EMBL" id="WAR08109.1"/>
    </source>
</evidence>
<dbReference type="PROSITE" id="PS01282">
    <property type="entry name" value="BIR_REPEAT_1"/>
    <property type="match status" value="1"/>
</dbReference>
<dbReference type="Gene3D" id="1.10.1170.10">
    <property type="entry name" value="Inhibitor Of Apoptosis Protein (2mihbC-IAP-1), Chain A"/>
    <property type="match status" value="1"/>
</dbReference>
<evidence type="ECO:0000313" key="2">
    <source>
        <dbReference type="Proteomes" id="UP001164746"/>
    </source>
</evidence>
<name>A0ABY7EG99_MYAAR</name>
<dbReference type="EMBL" id="CP111017">
    <property type="protein sequence ID" value="WAR08109.1"/>
    <property type="molecule type" value="Genomic_DNA"/>
</dbReference>
<dbReference type="Pfam" id="PF00653">
    <property type="entry name" value="BIR"/>
    <property type="match status" value="1"/>
</dbReference>
<organism evidence="1 2">
    <name type="scientific">Mya arenaria</name>
    <name type="common">Soft-shell clam</name>
    <dbReference type="NCBI Taxonomy" id="6604"/>
    <lineage>
        <taxon>Eukaryota</taxon>
        <taxon>Metazoa</taxon>
        <taxon>Spiralia</taxon>
        <taxon>Lophotrochozoa</taxon>
        <taxon>Mollusca</taxon>
        <taxon>Bivalvia</taxon>
        <taxon>Autobranchia</taxon>
        <taxon>Heteroconchia</taxon>
        <taxon>Euheterodonta</taxon>
        <taxon>Imparidentia</taxon>
        <taxon>Neoheterodontei</taxon>
        <taxon>Myida</taxon>
        <taxon>Myoidea</taxon>
        <taxon>Myidae</taxon>
        <taxon>Mya</taxon>
    </lineage>
</organism>
<dbReference type="SUPFAM" id="SSF57924">
    <property type="entry name" value="Inhibitor of apoptosis (IAP) repeat"/>
    <property type="match status" value="1"/>
</dbReference>
<dbReference type="InterPro" id="IPR050784">
    <property type="entry name" value="IAP"/>
</dbReference>
<gene>
    <name evidence="1" type="ORF">MAR_018067</name>
</gene>
<dbReference type="PANTHER" id="PTHR10044">
    <property type="entry name" value="INHIBITOR OF APOPTOSIS"/>
    <property type="match status" value="1"/>
</dbReference>